<evidence type="ECO:0000313" key="3">
    <source>
        <dbReference type="Proteomes" id="UP000324832"/>
    </source>
</evidence>
<dbReference type="EMBL" id="FZQP02002946">
    <property type="protein sequence ID" value="VVC96923.1"/>
    <property type="molecule type" value="Genomic_DNA"/>
</dbReference>
<dbReference type="InterPro" id="IPR036397">
    <property type="entry name" value="RNaseH_sf"/>
</dbReference>
<gene>
    <name evidence="2" type="ORF">LSINAPIS_LOCUS8321</name>
</gene>
<dbReference type="GO" id="GO:0003676">
    <property type="term" value="F:nucleic acid binding"/>
    <property type="evidence" value="ECO:0007669"/>
    <property type="project" value="InterPro"/>
</dbReference>
<protein>
    <recommendedName>
        <fullName evidence="4">Tc1-like transposase DDE domain-containing protein</fullName>
    </recommendedName>
</protein>
<sequence length="283" mass="32453">MLLSLNNHDKPCSAKKGPLCTPSRKYRPCNKKKNLNVDDFDRSVIRRIIEEFYLTKKIAPTCIELLATIREKIEFPWGMTSLRKLLKEMGYKWLKCHNKRRILVERPAVVYARSIYLRKIRQYRQDDRNIFFLDETWVDKNFTFKKCGRNEMIDAVLTDTSSTNRLILVHAGTRGGFLNGEKLLFKVCTVSGDYHGQMNSVNYEKWATDILIPNLPQNSVVVMDNAPYHSVEINNAPTKSSAKTIIEGLLEDSIDQFVTEVSNDGEVSDTDSSMSAISESDDN</sequence>
<reference evidence="2 3" key="1">
    <citation type="submission" date="2017-07" db="EMBL/GenBank/DDBJ databases">
        <authorList>
            <person name="Talla V."/>
            <person name="Backstrom N."/>
        </authorList>
    </citation>
    <scope>NUCLEOTIDE SEQUENCE [LARGE SCALE GENOMIC DNA]</scope>
</reference>
<dbReference type="PANTHER" id="PTHR33939">
    <property type="entry name" value="PROTEIN CBG22215"/>
    <property type="match status" value="1"/>
</dbReference>
<name>A0A5E4QHF0_9NEOP</name>
<dbReference type="Gene3D" id="3.30.420.10">
    <property type="entry name" value="Ribonuclease H-like superfamily/Ribonuclease H"/>
    <property type="match status" value="1"/>
</dbReference>
<dbReference type="AlphaFoldDB" id="A0A5E4QHF0"/>
<feature type="region of interest" description="Disordered" evidence="1">
    <location>
        <begin position="262"/>
        <end position="283"/>
    </location>
</feature>
<dbReference type="Proteomes" id="UP000324832">
    <property type="component" value="Unassembled WGS sequence"/>
</dbReference>
<organism evidence="2 3">
    <name type="scientific">Leptidea sinapis</name>
    <dbReference type="NCBI Taxonomy" id="189913"/>
    <lineage>
        <taxon>Eukaryota</taxon>
        <taxon>Metazoa</taxon>
        <taxon>Ecdysozoa</taxon>
        <taxon>Arthropoda</taxon>
        <taxon>Hexapoda</taxon>
        <taxon>Insecta</taxon>
        <taxon>Pterygota</taxon>
        <taxon>Neoptera</taxon>
        <taxon>Endopterygota</taxon>
        <taxon>Lepidoptera</taxon>
        <taxon>Glossata</taxon>
        <taxon>Ditrysia</taxon>
        <taxon>Papilionoidea</taxon>
        <taxon>Pieridae</taxon>
        <taxon>Dismorphiinae</taxon>
        <taxon>Leptidea</taxon>
    </lineage>
</organism>
<dbReference type="PANTHER" id="PTHR33939:SF1">
    <property type="entry name" value="DUF4371 DOMAIN-CONTAINING PROTEIN"/>
    <property type="match status" value="1"/>
</dbReference>
<evidence type="ECO:0000256" key="1">
    <source>
        <dbReference type="SAM" id="MobiDB-lite"/>
    </source>
</evidence>
<accession>A0A5E4QHF0</accession>
<proteinExistence type="predicted"/>
<keyword evidence="3" id="KW-1185">Reference proteome</keyword>
<evidence type="ECO:0008006" key="4">
    <source>
        <dbReference type="Google" id="ProtNLM"/>
    </source>
</evidence>
<feature type="compositionally biased region" description="Polar residues" evidence="1">
    <location>
        <begin position="270"/>
        <end position="283"/>
    </location>
</feature>
<evidence type="ECO:0000313" key="2">
    <source>
        <dbReference type="EMBL" id="VVC96923.1"/>
    </source>
</evidence>